<evidence type="ECO:0000313" key="2">
    <source>
        <dbReference type="EMBL" id="CAF4336646.1"/>
    </source>
</evidence>
<dbReference type="AlphaFoldDB" id="A0A815QX27"/>
<sequence length="188" mass="21985">MEDNSNSGGGAQMWVTGKTNNQLFQCSKTELIYLSGSLHIIDVVAKSSDMQTNDVALFWLFYTFIFNYEIVRILDEDIQYINERLQTHEYMNKLDALNTMLELENYYTGIKNGLHGQPSEWIDKAWYQHILNTQMYFNFTQLIFGSYLHHIPFLLGNRHNRQRLSSASSMPMYIQLNNLGIQHLNETV</sequence>
<dbReference type="EMBL" id="CAJOBC010085864">
    <property type="protein sequence ID" value="CAF4336646.1"/>
    <property type="molecule type" value="Genomic_DNA"/>
</dbReference>
<accession>A0A815QX27</accession>
<dbReference type="OrthoDB" id="10018281at2759"/>
<comment type="caution">
    <text evidence="1">The sequence shown here is derived from an EMBL/GenBank/DDBJ whole genome shotgun (WGS) entry which is preliminary data.</text>
</comment>
<protein>
    <submittedName>
        <fullName evidence="1">Uncharacterized protein</fullName>
    </submittedName>
</protein>
<evidence type="ECO:0000313" key="1">
    <source>
        <dbReference type="EMBL" id="CAF1468106.1"/>
    </source>
</evidence>
<dbReference type="EMBL" id="CAJNOQ010020402">
    <property type="protein sequence ID" value="CAF1468106.1"/>
    <property type="molecule type" value="Genomic_DNA"/>
</dbReference>
<organism evidence="1 3">
    <name type="scientific">Didymodactylos carnosus</name>
    <dbReference type="NCBI Taxonomy" id="1234261"/>
    <lineage>
        <taxon>Eukaryota</taxon>
        <taxon>Metazoa</taxon>
        <taxon>Spiralia</taxon>
        <taxon>Gnathifera</taxon>
        <taxon>Rotifera</taxon>
        <taxon>Eurotatoria</taxon>
        <taxon>Bdelloidea</taxon>
        <taxon>Philodinida</taxon>
        <taxon>Philodinidae</taxon>
        <taxon>Didymodactylos</taxon>
    </lineage>
</organism>
<keyword evidence="3" id="KW-1185">Reference proteome</keyword>
<dbReference type="Proteomes" id="UP000663829">
    <property type="component" value="Unassembled WGS sequence"/>
</dbReference>
<reference evidence="1" key="1">
    <citation type="submission" date="2021-02" db="EMBL/GenBank/DDBJ databases">
        <authorList>
            <person name="Nowell W R."/>
        </authorList>
    </citation>
    <scope>NUCLEOTIDE SEQUENCE</scope>
</reference>
<name>A0A815QX27_9BILA</name>
<proteinExistence type="predicted"/>
<dbReference type="Proteomes" id="UP000681722">
    <property type="component" value="Unassembled WGS sequence"/>
</dbReference>
<evidence type="ECO:0000313" key="3">
    <source>
        <dbReference type="Proteomes" id="UP000663829"/>
    </source>
</evidence>
<gene>
    <name evidence="1" type="ORF">GPM918_LOCUS35356</name>
    <name evidence="2" type="ORF">SRO942_LOCUS36072</name>
</gene>